<reference evidence="1 2" key="1">
    <citation type="submission" date="2021-06" db="EMBL/GenBank/DDBJ databases">
        <title>Caerostris extrusa draft genome.</title>
        <authorList>
            <person name="Kono N."/>
            <person name="Arakawa K."/>
        </authorList>
    </citation>
    <scope>NUCLEOTIDE SEQUENCE [LARGE SCALE GENOMIC DNA]</scope>
</reference>
<evidence type="ECO:0000313" key="2">
    <source>
        <dbReference type="Proteomes" id="UP001054945"/>
    </source>
</evidence>
<proteinExistence type="predicted"/>
<keyword evidence="2" id="KW-1185">Reference proteome</keyword>
<dbReference type="Proteomes" id="UP001054945">
    <property type="component" value="Unassembled WGS sequence"/>
</dbReference>
<accession>A0AAV4MAZ2</accession>
<sequence>MELMAIFRFSLYEVSRLGRSVSKACPNAYHPHPHHPPTSFLGGWGKLRSKWTFIILLFPQLVRPLTGRRQGRDIFADDTVS</sequence>
<evidence type="ECO:0000313" key="1">
    <source>
        <dbReference type="EMBL" id="GIX69415.1"/>
    </source>
</evidence>
<protein>
    <submittedName>
        <fullName evidence="1">Uncharacterized protein</fullName>
    </submittedName>
</protein>
<dbReference type="AlphaFoldDB" id="A0AAV4MAZ2"/>
<organism evidence="1 2">
    <name type="scientific">Caerostris extrusa</name>
    <name type="common">Bark spider</name>
    <name type="synonym">Caerostris bankana</name>
    <dbReference type="NCBI Taxonomy" id="172846"/>
    <lineage>
        <taxon>Eukaryota</taxon>
        <taxon>Metazoa</taxon>
        <taxon>Ecdysozoa</taxon>
        <taxon>Arthropoda</taxon>
        <taxon>Chelicerata</taxon>
        <taxon>Arachnida</taxon>
        <taxon>Araneae</taxon>
        <taxon>Araneomorphae</taxon>
        <taxon>Entelegynae</taxon>
        <taxon>Araneoidea</taxon>
        <taxon>Araneidae</taxon>
        <taxon>Caerostris</taxon>
    </lineage>
</organism>
<comment type="caution">
    <text evidence="1">The sequence shown here is derived from an EMBL/GenBank/DDBJ whole genome shotgun (WGS) entry which is preliminary data.</text>
</comment>
<dbReference type="EMBL" id="BPLR01002051">
    <property type="protein sequence ID" value="GIX69415.1"/>
    <property type="molecule type" value="Genomic_DNA"/>
</dbReference>
<gene>
    <name evidence="1" type="ORF">CEXT_792621</name>
</gene>
<name>A0AAV4MAZ2_CAEEX</name>